<keyword evidence="2" id="KW-0238">DNA-binding</keyword>
<dbReference type="PROSITE" id="PS50043">
    <property type="entry name" value="HTH_LUXR_2"/>
    <property type="match status" value="1"/>
</dbReference>
<reference evidence="6" key="1">
    <citation type="submission" date="2020-09" db="EMBL/GenBank/DDBJ databases">
        <title>A novel bacterium of genus Paenibacillus, isolated from South China Sea.</title>
        <authorList>
            <person name="Huang H."/>
            <person name="Mo K."/>
            <person name="Hu Y."/>
        </authorList>
    </citation>
    <scope>NUCLEOTIDE SEQUENCE</scope>
    <source>
        <strain evidence="6">IB182496</strain>
    </source>
</reference>
<dbReference type="EMBL" id="JACXIZ010000023">
    <property type="protein sequence ID" value="MBD2846404.1"/>
    <property type="molecule type" value="Genomic_DNA"/>
</dbReference>
<accession>A0A927GS65</accession>
<dbReference type="PRINTS" id="PR00038">
    <property type="entry name" value="HTHLUXR"/>
</dbReference>
<comment type="caution">
    <text evidence="6">The sequence shown here is derived from an EMBL/GenBank/DDBJ whole genome shotgun (WGS) entry which is preliminary data.</text>
</comment>
<dbReference type="SUPFAM" id="SSF55781">
    <property type="entry name" value="GAF domain-like"/>
    <property type="match status" value="1"/>
</dbReference>
<organism evidence="6 7">
    <name type="scientific">Paenibacillus sabuli</name>
    <dbReference type="NCBI Taxonomy" id="2772509"/>
    <lineage>
        <taxon>Bacteria</taxon>
        <taxon>Bacillati</taxon>
        <taxon>Bacillota</taxon>
        <taxon>Bacilli</taxon>
        <taxon>Bacillales</taxon>
        <taxon>Paenibacillaceae</taxon>
        <taxon>Paenibacillus</taxon>
    </lineage>
</organism>
<dbReference type="PROSITE" id="PS00622">
    <property type="entry name" value="HTH_LUXR_1"/>
    <property type="match status" value="1"/>
</dbReference>
<dbReference type="SUPFAM" id="SSF46894">
    <property type="entry name" value="C-terminal effector domain of the bipartite response regulators"/>
    <property type="match status" value="1"/>
</dbReference>
<evidence type="ECO:0000259" key="5">
    <source>
        <dbReference type="PROSITE" id="PS50043"/>
    </source>
</evidence>
<evidence type="ECO:0000313" key="6">
    <source>
        <dbReference type="EMBL" id="MBD2846404.1"/>
    </source>
</evidence>
<dbReference type="Pfam" id="PF00196">
    <property type="entry name" value="GerE"/>
    <property type="match status" value="1"/>
</dbReference>
<name>A0A927GS65_9BACL</name>
<evidence type="ECO:0000256" key="3">
    <source>
        <dbReference type="ARBA" id="ARBA00023163"/>
    </source>
</evidence>
<evidence type="ECO:0000313" key="7">
    <source>
        <dbReference type="Proteomes" id="UP000621560"/>
    </source>
</evidence>
<evidence type="ECO:0000256" key="4">
    <source>
        <dbReference type="SAM" id="MobiDB-lite"/>
    </source>
</evidence>
<dbReference type="GO" id="GO:0003677">
    <property type="term" value="F:DNA binding"/>
    <property type="evidence" value="ECO:0007669"/>
    <property type="project" value="UniProtKB-KW"/>
</dbReference>
<keyword evidence="7" id="KW-1185">Reference proteome</keyword>
<proteinExistence type="predicted"/>
<feature type="region of interest" description="Disordered" evidence="4">
    <location>
        <begin position="1"/>
        <end position="23"/>
    </location>
</feature>
<gene>
    <name evidence="6" type="ORF">IDH44_14475</name>
</gene>
<keyword evidence="1" id="KW-0805">Transcription regulation</keyword>
<dbReference type="Proteomes" id="UP000621560">
    <property type="component" value="Unassembled WGS sequence"/>
</dbReference>
<sequence length="162" mass="18252">MNHELSHELSQKPKRAKSPDQNSSFSQAVFQFVYRTKEPVILGEAQQSIFSNDSYIQQRRPRSILCLSIRDSVQRDGIAYSECQNTQNAQDASNAATDIVEALTSRELEIVRFIAEGLSNKQIASRLSITEGTVKTHANNIYGKLNRRIQAINKAKELQLLS</sequence>
<evidence type="ECO:0000256" key="2">
    <source>
        <dbReference type="ARBA" id="ARBA00023125"/>
    </source>
</evidence>
<feature type="domain" description="HTH luxR-type" evidence="5">
    <location>
        <begin position="96"/>
        <end position="159"/>
    </location>
</feature>
<dbReference type="AlphaFoldDB" id="A0A927GS65"/>
<dbReference type="PANTHER" id="PTHR44688">
    <property type="entry name" value="DNA-BINDING TRANSCRIPTIONAL ACTIVATOR DEVR_DOSR"/>
    <property type="match status" value="1"/>
</dbReference>
<dbReference type="CDD" id="cd06170">
    <property type="entry name" value="LuxR_C_like"/>
    <property type="match status" value="1"/>
</dbReference>
<evidence type="ECO:0000256" key="1">
    <source>
        <dbReference type="ARBA" id="ARBA00023015"/>
    </source>
</evidence>
<dbReference type="GO" id="GO:0006355">
    <property type="term" value="P:regulation of DNA-templated transcription"/>
    <property type="evidence" value="ECO:0007669"/>
    <property type="project" value="InterPro"/>
</dbReference>
<dbReference type="PANTHER" id="PTHR44688:SF16">
    <property type="entry name" value="DNA-BINDING TRANSCRIPTIONAL ACTIVATOR DEVR_DOSR"/>
    <property type="match status" value="1"/>
</dbReference>
<dbReference type="InterPro" id="IPR016032">
    <property type="entry name" value="Sig_transdc_resp-reg_C-effctor"/>
</dbReference>
<dbReference type="InterPro" id="IPR000792">
    <property type="entry name" value="Tscrpt_reg_LuxR_C"/>
</dbReference>
<dbReference type="SMART" id="SM00421">
    <property type="entry name" value="HTH_LUXR"/>
    <property type="match status" value="1"/>
</dbReference>
<feature type="compositionally biased region" description="Basic and acidic residues" evidence="4">
    <location>
        <begin position="1"/>
        <end position="11"/>
    </location>
</feature>
<protein>
    <submittedName>
        <fullName evidence="6">Response regulator transcription factor</fullName>
    </submittedName>
</protein>
<dbReference type="InterPro" id="IPR036388">
    <property type="entry name" value="WH-like_DNA-bd_sf"/>
</dbReference>
<keyword evidence="3" id="KW-0804">Transcription</keyword>
<dbReference type="Gene3D" id="1.10.10.10">
    <property type="entry name" value="Winged helix-like DNA-binding domain superfamily/Winged helix DNA-binding domain"/>
    <property type="match status" value="1"/>
</dbReference>